<dbReference type="Gene3D" id="3.40.50.1010">
    <property type="entry name" value="5'-nuclease"/>
    <property type="match status" value="1"/>
</dbReference>
<keyword evidence="3" id="KW-1185">Reference proteome</keyword>
<dbReference type="STRING" id="1440774.Y900_030540"/>
<dbReference type="RefSeq" id="WP_036349805.1">
    <property type="nucleotide sequence ID" value="NZ_JALN02000005.1"/>
</dbReference>
<accession>A0A064C8Q7</accession>
<evidence type="ECO:0000313" key="3">
    <source>
        <dbReference type="Proteomes" id="UP000022835"/>
    </source>
</evidence>
<reference evidence="1 3" key="1">
    <citation type="submission" date="2014-05" db="EMBL/GenBank/DDBJ databases">
        <title>Genome sequence of Mycobacterium aromaticivorans strain JS19b1T (= DSM 45407T).</title>
        <authorList>
            <person name="Kwak Y."/>
            <person name="Park G.-S."/>
            <person name="Li Q.X."/>
            <person name="Lee S.-E."/>
            <person name="Shin J.-H."/>
        </authorList>
    </citation>
    <scope>NUCLEOTIDE SEQUENCE [LARGE SCALE GENOMIC DNA]</scope>
    <source>
        <strain evidence="1 3">JS19b1</strain>
    </source>
</reference>
<organism evidence="1 3">
    <name type="scientific">Mycolicibacterium aromaticivorans JS19b1 = JCM 16368</name>
    <dbReference type="NCBI Taxonomy" id="1440774"/>
    <lineage>
        <taxon>Bacteria</taxon>
        <taxon>Bacillati</taxon>
        <taxon>Actinomycetota</taxon>
        <taxon>Actinomycetes</taxon>
        <taxon>Mycobacteriales</taxon>
        <taxon>Mycobacteriaceae</taxon>
        <taxon>Mycolicibacterium</taxon>
    </lineage>
</organism>
<dbReference type="CDD" id="cd18722">
    <property type="entry name" value="PIN_NicB-like"/>
    <property type="match status" value="1"/>
</dbReference>
<sequence>MRVGVYIDGFNLYYGGKFICGSGTAGWRWLDLRALATRLMANQSAWSGATVERIVYCTARISGADNRVGSREQDAYLAALTRAAVVDHIEEGNYVNRVTSAPLATKDRRGRPVLTTPAWPVTIKDGAGQNAPDARFFVSVARREEKGSDVNVAAHLLLDILENRIDAALVISNDSDLKFPVQAARDRVPVGTINPTKNQTAGKLRGRPSDGVGNHWWYQLVAADFQSCQLPDPAGGVSKPPPW</sequence>
<evidence type="ECO:0000313" key="2">
    <source>
        <dbReference type="EMBL" id="KDE96704.1"/>
    </source>
</evidence>
<evidence type="ECO:0000313" key="1">
    <source>
        <dbReference type="EMBL" id="KDE96680.1"/>
    </source>
</evidence>
<gene>
    <name evidence="1" type="ORF">Y900_030540</name>
    <name evidence="2" type="ORF">Y900_030685</name>
</gene>
<dbReference type="OrthoDB" id="9809421at2"/>
<name>A0A064C8Q7_9MYCO</name>
<dbReference type="EMBL" id="JALN02000005">
    <property type="protein sequence ID" value="KDE96680.1"/>
    <property type="molecule type" value="Genomic_DNA"/>
</dbReference>
<dbReference type="EMBL" id="JALN02000005">
    <property type="protein sequence ID" value="KDE96704.1"/>
    <property type="molecule type" value="Genomic_DNA"/>
</dbReference>
<dbReference type="Proteomes" id="UP000022835">
    <property type="component" value="Unassembled WGS sequence"/>
</dbReference>
<proteinExistence type="predicted"/>
<dbReference type="AlphaFoldDB" id="A0A064C8Q7"/>
<dbReference type="eggNOG" id="COG1432">
    <property type="taxonomic scope" value="Bacteria"/>
</dbReference>
<comment type="caution">
    <text evidence="1">The sequence shown here is derived from an EMBL/GenBank/DDBJ whole genome shotgun (WGS) entry which is preliminary data.</text>
</comment>
<protein>
    <submittedName>
        <fullName evidence="1">Uncharacterized protein</fullName>
    </submittedName>
</protein>